<protein>
    <recommendedName>
        <fullName evidence="4">Tetratricopeptide repeat protein</fullName>
    </recommendedName>
</protein>
<dbReference type="AlphaFoldDB" id="A0A1N6KL41"/>
<name>A0A1N6KL41_9BURK</name>
<evidence type="ECO:0008006" key="4">
    <source>
        <dbReference type="Google" id="ProtNLM"/>
    </source>
</evidence>
<evidence type="ECO:0000256" key="1">
    <source>
        <dbReference type="SAM" id="SignalP"/>
    </source>
</evidence>
<dbReference type="EMBL" id="FSRM01000002">
    <property type="protein sequence ID" value="SIO57223.1"/>
    <property type="molecule type" value="Genomic_DNA"/>
</dbReference>
<feature type="signal peptide" evidence="1">
    <location>
        <begin position="1"/>
        <end position="19"/>
    </location>
</feature>
<gene>
    <name evidence="2" type="ORF">SAMN05444168_7497</name>
</gene>
<keyword evidence="1" id="KW-0732">Signal</keyword>
<reference evidence="2 3" key="1">
    <citation type="submission" date="2016-11" db="EMBL/GenBank/DDBJ databases">
        <authorList>
            <person name="Jaros S."/>
            <person name="Januszkiewicz K."/>
            <person name="Wedrychowicz H."/>
        </authorList>
    </citation>
    <scope>NUCLEOTIDE SEQUENCE [LARGE SCALE GENOMIC DNA]</scope>
    <source>
        <strain evidence="2 3">GAS86</strain>
    </source>
</reference>
<feature type="chain" id="PRO_5013020648" description="Tetratricopeptide repeat protein" evidence="1">
    <location>
        <begin position="20"/>
        <end position="303"/>
    </location>
</feature>
<dbReference type="OrthoDB" id="8997980at2"/>
<accession>A0A1N6KL41</accession>
<evidence type="ECO:0000313" key="2">
    <source>
        <dbReference type="EMBL" id="SIO57223.1"/>
    </source>
</evidence>
<proteinExistence type="predicted"/>
<dbReference type="RefSeq" id="WP_074269180.1">
    <property type="nucleotide sequence ID" value="NZ_FSRM01000002.1"/>
</dbReference>
<organism evidence="2 3">
    <name type="scientific">Paraburkholderia phenazinium</name>
    <dbReference type="NCBI Taxonomy" id="60549"/>
    <lineage>
        <taxon>Bacteria</taxon>
        <taxon>Pseudomonadati</taxon>
        <taxon>Pseudomonadota</taxon>
        <taxon>Betaproteobacteria</taxon>
        <taxon>Burkholderiales</taxon>
        <taxon>Burkholderiaceae</taxon>
        <taxon>Paraburkholderia</taxon>
    </lineage>
</organism>
<dbReference type="Proteomes" id="UP000184693">
    <property type="component" value="Unassembled WGS sequence"/>
</dbReference>
<evidence type="ECO:0000313" key="3">
    <source>
        <dbReference type="Proteomes" id="UP000184693"/>
    </source>
</evidence>
<sequence length="303" mass="31576">MLGKPLVFAAIAVLVPSFAAAQAFDTGSRAEAYRRYVLAGKDVQCRTNASCAALGVAALDAGRIKDAQTLVDMESMLADAATLQAEEENSPKALNSAHARATMALIHEGDVQAGLGAFSNARAYYRTAASRGKDAPDDPMLSRVVEVAQQRLSGIADKQVVQGLPASGVSFARYLSLGAWSTVTLAPVKGRHGVYRLEARFVYPGVSNEGQPVVNTGTVVANVRFFGAIARVVVSEEPVGATIEATAKAGNLGAYDGHGDKCLLEFRLTAPETLDIATHGAVAACGFGPNVAADGRYYLKTGS</sequence>